<evidence type="ECO:0000313" key="2">
    <source>
        <dbReference type="Proteomes" id="UP000229329"/>
    </source>
</evidence>
<protein>
    <submittedName>
        <fullName evidence="1">Conjugative transfer ATPase</fullName>
    </submittedName>
</protein>
<dbReference type="Gene3D" id="1.10.8.730">
    <property type="match status" value="1"/>
</dbReference>
<name>A0A2M8S0Y3_9PAST</name>
<dbReference type="Proteomes" id="UP000229329">
    <property type="component" value="Unassembled WGS sequence"/>
</dbReference>
<dbReference type="InterPro" id="IPR025955">
    <property type="entry name" value="TraC/Conjuga_ATPase"/>
</dbReference>
<dbReference type="OrthoDB" id="5555485at2"/>
<sequence>MGFMQDVLSSFFPDKKDHKLPRSQTTTESVSVNSNEIKFSDTIKRSGKLTQSEHHQKLYGKPPSFVDHLPWAEFLEDEGVMLLDDARSVGAVFDLKPIGTEGRGDDYLSRVRSLVKDAIQDSFDELDAYPYVVQFYCQDEKDLRPYMERLKDYIAPNIQETAFTQEWLKNTEKHLNDISKPGGLFVDDRITNTIWSGRIRRTRMVIYRYVEKNEENNAIESLNTACDRIVGALTTAGLQLTRQTGEQIHQWLLRWFNPNPSAYFNLDNGTCYDRLHQPTTAEGDLPFVGQDFSENLFYNQPESKHDYWYFDEQPHEVVVVDNLRNNPSIGHFTGEVKRGKNINALFDLLPESTIMATTIVIYPQDKLENHLEKISSRAVGENYESVYLKQDVKTVMSYLKDGHKLYQSSLAFYISGKDEKELKKRSRELRTILLSNNLVPVKENAEIAPLNSYLRWLPMNFNPQQDMKTHYYTKYYFVQHIANMLPVFGRETGTGHPGITYFNRGGSPLDFDPLNPKDRAKNAHKLLLGPTGSGKSATLNAQMAQLMAVHRPRLFIVEAGNSFGLFADYAQRYGLSVNRISLEPSSNIALPLFSEAHKLLSMQVDIENVSDDDEDDENGDEQRDLLAEMELTARLMITGGEAKEDDKMSRADRAQIRRAIMMAAEKTYAEGRQTLTGDVKAALEELSQHPDTRKERQTRLAEMAEAMDMFCTGVNGQFFNREGEIWPEADITLVDLAMFAREGYEAELAISYISLINHINSLGEKYQHSFRPIVNVTDESHIITVNPLLARFLVKGSKMWRKLGIWLWLATQNMEDFPKEAAKLLSMLEWWELLNITNDEIEEVNRFRKLSDAQKLMLLSAKKADKKYTEGVVLSTNMEALFRVVPPSIYLALGMTEKHEKAQRRTIMAEHKCSELDAALIMAKQIDKARGIANDENYQLVA</sequence>
<dbReference type="NCBIfam" id="TIGR03744">
    <property type="entry name" value="traC_PFL_4706"/>
    <property type="match status" value="1"/>
</dbReference>
<gene>
    <name evidence="1" type="ORF">CVP05_09750</name>
</gene>
<dbReference type="SUPFAM" id="SSF52540">
    <property type="entry name" value="P-loop containing nucleoside triphosphate hydrolases"/>
    <property type="match status" value="1"/>
</dbReference>
<dbReference type="InterPro" id="IPR022303">
    <property type="entry name" value="Conjug_Trfer_ATPase"/>
</dbReference>
<reference evidence="1 2" key="1">
    <citation type="submission" date="2017-11" db="EMBL/GenBank/DDBJ databases">
        <title>Reclassification of Bisgaard taxon 7 as Conservatibacter flavescens gen. nov., sp. nov.</title>
        <authorList>
            <person name="Christensen H."/>
        </authorList>
    </citation>
    <scope>NUCLEOTIDE SEQUENCE [LARGE SCALE GENOMIC DNA]</scope>
    <source>
        <strain evidence="1 2">7_4</strain>
    </source>
</reference>
<dbReference type="EMBL" id="PHHA01000021">
    <property type="protein sequence ID" value="PJG84811.1"/>
    <property type="molecule type" value="Genomic_DNA"/>
</dbReference>
<dbReference type="AlphaFoldDB" id="A0A2M8S0Y3"/>
<proteinExistence type="predicted"/>
<keyword evidence="2" id="KW-1185">Reference proteome</keyword>
<dbReference type="Gene3D" id="3.40.50.300">
    <property type="entry name" value="P-loop containing nucleotide triphosphate hydrolases"/>
    <property type="match status" value="1"/>
</dbReference>
<comment type="caution">
    <text evidence="1">The sequence shown here is derived from an EMBL/GenBank/DDBJ whole genome shotgun (WGS) entry which is preliminary data.</text>
</comment>
<evidence type="ECO:0000313" key="1">
    <source>
        <dbReference type="EMBL" id="PJG84811.1"/>
    </source>
</evidence>
<dbReference type="InterPro" id="IPR027417">
    <property type="entry name" value="P-loop_NTPase"/>
</dbReference>
<accession>A0A2M8S0Y3</accession>
<organism evidence="1 2">
    <name type="scientific">Conservatibacter flavescens</name>
    <dbReference type="NCBI Taxonomy" id="28161"/>
    <lineage>
        <taxon>Bacteria</taxon>
        <taxon>Pseudomonadati</taxon>
        <taxon>Pseudomonadota</taxon>
        <taxon>Gammaproteobacteria</taxon>
        <taxon>Pasteurellales</taxon>
        <taxon>Pasteurellaceae</taxon>
        <taxon>Conservatibacter</taxon>
    </lineage>
</organism>
<dbReference type="Pfam" id="PF11130">
    <property type="entry name" value="TraC_F_IV"/>
    <property type="match status" value="1"/>
</dbReference>
<dbReference type="RefSeq" id="WP_100289382.1">
    <property type="nucleotide sequence ID" value="NZ_PHHA01000021.1"/>
</dbReference>